<evidence type="ECO:0000256" key="1">
    <source>
        <dbReference type="SAM" id="MobiDB-lite"/>
    </source>
</evidence>
<reference evidence="2" key="1">
    <citation type="submission" date="2020-09" db="EMBL/GenBank/DDBJ databases">
        <title>A new high-throughput screening method to detect antimicrobial volatiles from metagenomic clone libraries.</title>
        <authorList>
            <person name="Stocker F."/>
            <person name="Obermeier M."/>
            <person name="Resch K."/>
            <person name="Berg G."/>
            <person name="Mueller Bogota C.A."/>
        </authorList>
    </citation>
    <scope>NUCLEOTIDE SEQUENCE</scope>
</reference>
<dbReference type="AlphaFoldDB" id="A0A7L9QCG3"/>
<protein>
    <submittedName>
        <fullName evidence="2">Uncharacterized protein</fullName>
    </submittedName>
</protein>
<sequence>MSQTTPHRFDRRGLVVEERRTPGATVNTNGYRNGEPLFAPRPAGSPGRQRYKAARAERRKTDPAVQAARRRHAQQRHADYLERIAKRTREAIDKVHKAANT</sequence>
<evidence type="ECO:0000313" key="2">
    <source>
        <dbReference type="EMBL" id="QOL00365.1"/>
    </source>
</evidence>
<feature type="region of interest" description="Disordered" evidence="1">
    <location>
        <begin position="1"/>
        <end position="77"/>
    </location>
</feature>
<accession>A0A7L9QCG3</accession>
<dbReference type="EMBL" id="MW000467">
    <property type="protein sequence ID" value="QOL00365.1"/>
    <property type="molecule type" value="Genomic_DNA"/>
</dbReference>
<name>A0A7L9QCG3_9ZZZZ</name>
<proteinExistence type="predicted"/>
<organism evidence="2">
    <name type="scientific">uncultured organism</name>
    <dbReference type="NCBI Taxonomy" id="155900"/>
    <lineage>
        <taxon>unclassified sequences</taxon>
        <taxon>environmental samples</taxon>
    </lineage>
</organism>
<feature type="compositionally biased region" description="Basic and acidic residues" evidence="1">
    <location>
        <begin position="7"/>
        <end position="21"/>
    </location>
</feature>